<reference evidence="1 2" key="1">
    <citation type="journal article" date="2019" name="Sci. Rep.">
        <title>Orb-weaving spider Araneus ventricosus genome elucidates the spidroin gene catalogue.</title>
        <authorList>
            <person name="Kono N."/>
            <person name="Nakamura H."/>
            <person name="Ohtoshi R."/>
            <person name="Moran D.A.P."/>
            <person name="Shinohara A."/>
            <person name="Yoshida Y."/>
            <person name="Fujiwara M."/>
            <person name="Mori M."/>
            <person name="Tomita M."/>
            <person name="Arakawa K."/>
        </authorList>
    </citation>
    <scope>NUCLEOTIDE SEQUENCE [LARGE SCALE GENOMIC DNA]</scope>
</reference>
<comment type="caution">
    <text evidence="1">The sequence shown here is derived from an EMBL/GenBank/DDBJ whole genome shotgun (WGS) entry which is preliminary data.</text>
</comment>
<proteinExistence type="predicted"/>
<evidence type="ECO:0000313" key="2">
    <source>
        <dbReference type="Proteomes" id="UP000499080"/>
    </source>
</evidence>
<evidence type="ECO:0000313" key="1">
    <source>
        <dbReference type="EMBL" id="GBO41139.1"/>
    </source>
</evidence>
<organism evidence="1 2">
    <name type="scientific">Araneus ventricosus</name>
    <name type="common">Orbweaver spider</name>
    <name type="synonym">Epeira ventricosa</name>
    <dbReference type="NCBI Taxonomy" id="182803"/>
    <lineage>
        <taxon>Eukaryota</taxon>
        <taxon>Metazoa</taxon>
        <taxon>Ecdysozoa</taxon>
        <taxon>Arthropoda</taxon>
        <taxon>Chelicerata</taxon>
        <taxon>Arachnida</taxon>
        <taxon>Araneae</taxon>
        <taxon>Araneomorphae</taxon>
        <taxon>Entelegynae</taxon>
        <taxon>Araneoidea</taxon>
        <taxon>Araneidae</taxon>
        <taxon>Araneus</taxon>
    </lineage>
</organism>
<dbReference type="Proteomes" id="UP000499080">
    <property type="component" value="Unassembled WGS sequence"/>
</dbReference>
<name>A0A4Y2WV85_ARAVE</name>
<keyword evidence="2" id="KW-1185">Reference proteome</keyword>
<feature type="non-terminal residue" evidence="1">
    <location>
        <position position="63"/>
    </location>
</feature>
<protein>
    <submittedName>
        <fullName evidence="1">Uncharacterized protein</fullName>
    </submittedName>
</protein>
<gene>
    <name evidence="1" type="ORF">AVEN_187649_1</name>
</gene>
<dbReference type="AlphaFoldDB" id="A0A4Y2WV85"/>
<dbReference type="EMBL" id="BGPR01066642">
    <property type="protein sequence ID" value="GBO41139.1"/>
    <property type="molecule type" value="Genomic_DNA"/>
</dbReference>
<sequence length="63" mass="6947">MSVAIVAMVNSTKETPLNGTHIAAGCASLWRNETQTSEKEFKGAKYKWNSETQGIILSSFYYG</sequence>
<accession>A0A4Y2WV85</accession>